<feature type="transmembrane region" description="Helical" evidence="1">
    <location>
        <begin position="32"/>
        <end position="65"/>
    </location>
</feature>
<proteinExistence type="predicted"/>
<dbReference type="SUPFAM" id="SSF56219">
    <property type="entry name" value="DNase I-like"/>
    <property type="match status" value="1"/>
</dbReference>
<keyword evidence="1" id="KW-0812">Transmembrane</keyword>
<evidence type="ECO:0000313" key="3">
    <source>
        <dbReference type="EMBL" id="WPJ97731.1"/>
    </source>
</evidence>
<gene>
    <name evidence="3" type="ORF">SH580_08410</name>
</gene>
<keyword evidence="3" id="KW-0255">Endonuclease</keyword>
<keyword evidence="3" id="KW-0378">Hydrolase</keyword>
<dbReference type="EMBL" id="CP138858">
    <property type="protein sequence ID" value="WPJ97731.1"/>
    <property type="molecule type" value="Genomic_DNA"/>
</dbReference>
<dbReference type="Pfam" id="PF03372">
    <property type="entry name" value="Exo_endo_phos"/>
    <property type="match status" value="1"/>
</dbReference>
<name>A0ABZ0RRK2_9BACT</name>
<keyword evidence="3" id="KW-0540">Nuclease</keyword>
<dbReference type="RefSeq" id="WP_319834560.1">
    <property type="nucleotide sequence ID" value="NZ_CP138858.1"/>
</dbReference>
<protein>
    <submittedName>
        <fullName evidence="3">Endonuclease/exonuclease/phosphatase family protein</fullName>
    </submittedName>
</protein>
<keyword evidence="1" id="KW-0472">Membrane</keyword>
<keyword evidence="4" id="KW-1185">Reference proteome</keyword>
<dbReference type="Gene3D" id="3.60.10.10">
    <property type="entry name" value="Endonuclease/exonuclease/phosphatase"/>
    <property type="match status" value="1"/>
</dbReference>
<organism evidence="3 4">
    <name type="scientific">Coraliomargarita algicola</name>
    <dbReference type="NCBI Taxonomy" id="3092156"/>
    <lineage>
        <taxon>Bacteria</taxon>
        <taxon>Pseudomonadati</taxon>
        <taxon>Verrucomicrobiota</taxon>
        <taxon>Opitutia</taxon>
        <taxon>Puniceicoccales</taxon>
        <taxon>Coraliomargaritaceae</taxon>
        <taxon>Coraliomargarita</taxon>
    </lineage>
</organism>
<feature type="domain" description="Endonuclease/exonuclease/phosphatase" evidence="2">
    <location>
        <begin position="85"/>
        <end position="301"/>
    </location>
</feature>
<evidence type="ECO:0000259" key="2">
    <source>
        <dbReference type="Pfam" id="PF03372"/>
    </source>
</evidence>
<evidence type="ECO:0000256" key="1">
    <source>
        <dbReference type="SAM" id="Phobius"/>
    </source>
</evidence>
<dbReference type="Proteomes" id="UP001324993">
    <property type="component" value="Chromosome"/>
</dbReference>
<dbReference type="InterPro" id="IPR036691">
    <property type="entry name" value="Endo/exonu/phosph_ase_sf"/>
</dbReference>
<accession>A0ABZ0RRK2</accession>
<keyword evidence="1" id="KW-1133">Transmembrane helix</keyword>
<reference evidence="3 4" key="1">
    <citation type="submission" date="2023-11" db="EMBL/GenBank/DDBJ databases">
        <title>Coraliomargarita sp. nov., isolated from marine algae.</title>
        <authorList>
            <person name="Lee J.K."/>
            <person name="Baek J.H."/>
            <person name="Kim J.M."/>
            <person name="Choi D.G."/>
            <person name="Jeon C.O."/>
        </authorList>
    </citation>
    <scope>NUCLEOTIDE SEQUENCE [LARGE SCALE GENOMIC DNA]</scope>
    <source>
        <strain evidence="3 4">J2-16</strain>
    </source>
</reference>
<sequence length="312" mass="35240">MSALLSATICWWPVYSGVAPLWYALLFFPKWWAGVLLVCAIPAIFYYGSRAIVVLMICAVLQVIYYSGMRFHPLAAQRSHSLSVMTLNAGQSLVDLASLKSFLLETSLDVIAFQELSQDVAVDQILMSPDWYFLRRGQLVVASRYPVEYVASLRRSEIVEAGGYGLVYLVVDVILPDRNLRLMNVHLDTPRGGLEPLLHLTLDLNGLRNNFRRRYHEASIVADDMRRLGVSLALGDFNMPYESPLYQCFLGNYGNAFDICGNGFGATKYTSWHSIRIDHVLHTSEMKSMRAEVEESLGSDHRPLLVDLVFYE</sequence>
<evidence type="ECO:0000313" key="4">
    <source>
        <dbReference type="Proteomes" id="UP001324993"/>
    </source>
</evidence>
<dbReference type="GO" id="GO:0004519">
    <property type="term" value="F:endonuclease activity"/>
    <property type="evidence" value="ECO:0007669"/>
    <property type="project" value="UniProtKB-KW"/>
</dbReference>
<dbReference type="InterPro" id="IPR005135">
    <property type="entry name" value="Endo/exonuclease/phosphatase"/>
</dbReference>